<feature type="compositionally biased region" description="Low complexity" evidence="1">
    <location>
        <begin position="277"/>
        <end position="286"/>
    </location>
</feature>
<sequence>MFEIIYVSSFVLLLGIRASPPKHSAAFLDMQWATVLVATSSTEPTANISDMYFNRMGKIDTSGEVFVDLLSLDVILQQEIRHEFRSCLIDAWAHADYCENNHCSPEEDPLRVHGVRFTMWTSAHVKGTSIWFYPVSQIPCDWFKESNVKEMEMYCDDCRFVFNKQRLLIVSEYTNSLGYLQVDWSIQPTEFLYVLGERPSPHEMPLSSHNEAVASAKHLSIEYLLEVRQNLNESVCLKSNKDKASTSKPLLTTEREDLKPMTTDYSEATTMSSTQVATEETTSMGTTATSDDINSYAIITTCVTVLPNGTATKSSFQVKDITDQSYTQEVESIYSHLVIPKTILGSYRRRLNSAPDKRSSSCVMGAFACVAISIIIGVVFFLDLSSWQRHWHILKWNLCHGKRQTAERKHRSGRVRRKDRTPVYALTIMGKILYSRIRRNSLVNRGVDLVRKISSCSLFGWSGRMLSSTKRVTKNSNCNIFRQKEVKVGFPPVTESKCSGDNITKSRLKSPDPIEIPLCPTETIELNRNMNARPNSSTRQDLKEDMSSQSSQAEKVSTRNPNKIKQKFQRFGRHRGLVARSIGKRKLRAPMHNEGNRRGKIMHCLQKKKKHRAHSLPFRSLRSRVLSKSVQAEDATRVDNQDRSGSTIFRSLPNSLSGSQILSKTESPKDKATEAPAGQKDVSNVPKRKSRKWKTLMKLGNTVMAGHTSAQTSRKKRWDRKTTEQRVEQDQVLSHCASQSTDAPGQDNSKSVCSDNSEWPSLAVSTRTRSHAKETATELVRSRHSAQATKTMRKGCGDIVSKNNKDTASVSINQLSKDNSTTEAGPGQEKKTWASVAASGTSKCEIKTRKTSVNKTEQCGAPSTMIMPSGSANLKKKKKKVDYSLAYTDRIWLTCQQSKRVALVNNLHRKHIGDRKDSKFSRRKTDPASPRKKMSVEKRRERNHQEKQVGDDSLSHTSLKECYNLQSPAPFEGGVHSACTSSNRDSQGQNACLVDNMPVIFTKKAGMIFTLNESNPDRSNHKNVNKCNNRMNRAGHCRMLNRTSRRKKTSADCGVGSSDVSNTDLCSQLSSMTFQTPTASCCKLEIDASVSSETKKPLTGQSATGPCKVFQSNGQSNSSRATQMDGVNTKPKKVSLRYRALLRDGSGPLDARAVSDIHTRHRRADTLQDNKVATRAMRRRHRMEQQNTTRICRRVQASAAVADPKQTFQGGSSEQHEPNKYGKSPQEDAVRPARRPCTWKTPAAPQRQENELESSPSCDAGQVNSASSSASSGVDGAWRPSNNGTNNSRLLCERDESRDNLNPPLTSTRNSSCASVLGPVLASSAPQLSEHHSSIRLELRSNLHSLDMNWWNAYLRQPNDR</sequence>
<name>A0AAE0XPY2_9GAST</name>
<feature type="region of interest" description="Disordered" evidence="1">
    <location>
        <begin position="1095"/>
        <end position="1127"/>
    </location>
</feature>
<feature type="region of interest" description="Disordered" evidence="1">
    <location>
        <begin position="912"/>
        <end position="955"/>
    </location>
</feature>
<feature type="compositionally biased region" description="Polar residues" evidence="1">
    <location>
        <begin position="547"/>
        <end position="559"/>
    </location>
</feature>
<proteinExistence type="predicted"/>
<feature type="region of interest" description="Disordered" evidence="1">
    <location>
        <begin position="265"/>
        <end position="286"/>
    </location>
</feature>
<evidence type="ECO:0000256" key="1">
    <source>
        <dbReference type="SAM" id="MobiDB-lite"/>
    </source>
</evidence>
<feature type="signal peptide" evidence="2">
    <location>
        <begin position="1"/>
        <end position="18"/>
    </location>
</feature>
<feature type="compositionally biased region" description="Polar residues" evidence="1">
    <location>
        <begin position="643"/>
        <end position="665"/>
    </location>
</feature>
<feature type="compositionally biased region" description="Basic and acidic residues" evidence="1">
    <location>
        <begin position="914"/>
        <end position="926"/>
    </location>
</feature>
<feature type="region of interest" description="Disordered" evidence="1">
    <location>
        <begin position="1197"/>
        <end position="1289"/>
    </location>
</feature>
<protein>
    <recommendedName>
        <fullName evidence="5">Transmembrane protein</fullName>
    </recommendedName>
</protein>
<feature type="compositionally biased region" description="Polar residues" evidence="1">
    <location>
        <begin position="1099"/>
        <end position="1126"/>
    </location>
</feature>
<feature type="compositionally biased region" description="Basic and acidic residues" evidence="1">
    <location>
        <begin position="720"/>
        <end position="729"/>
    </location>
</feature>
<dbReference type="Proteomes" id="UP001283361">
    <property type="component" value="Unassembled WGS sequence"/>
</dbReference>
<accession>A0AAE0XPY2</accession>
<feature type="compositionally biased region" description="Polar residues" evidence="1">
    <location>
        <begin position="525"/>
        <end position="539"/>
    </location>
</feature>
<evidence type="ECO:0000256" key="2">
    <source>
        <dbReference type="SAM" id="SignalP"/>
    </source>
</evidence>
<feature type="region of interest" description="Disordered" evidence="1">
    <location>
        <begin position="626"/>
        <end position="803"/>
    </location>
</feature>
<feature type="compositionally biased region" description="Polar residues" evidence="1">
    <location>
        <begin position="265"/>
        <end position="276"/>
    </location>
</feature>
<feature type="region of interest" description="Disordered" evidence="1">
    <location>
        <begin position="815"/>
        <end position="836"/>
    </location>
</feature>
<dbReference type="EMBL" id="JAWDGP010007872">
    <property type="protein sequence ID" value="KAK3701931.1"/>
    <property type="molecule type" value="Genomic_DNA"/>
</dbReference>
<evidence type="ECO:0008006" key="5">
    <source>
        <dbReference type="Google" id="ProtNLM"/>
    </source>
</evidence>
<feature type="compositionally biased region" description="Polar residues" evidence="1">
    <location>
        <begin position="1280"/>
        <end position="1289"/>
    </location>
</feature>
<feature type="compositionally biased region" description="Basic and acidic residues" evidence="1">
    <location>
        <begin position="934"/>
        <end position="954"/>
    </location>
</feature>
<evidence type="ECO:0000313" key="4">
    <source>
        <dbReference type="Proteomes" id="UP001283361"/>
    </source>
</evidence>
<reference evidence="3" key="1">
    <citation type="journal article" date="2023" name="G3 (Bethesda)">
        <title>A reference genome for the long-term kleptoplast-retaining sea slug Elysia crispata morphotype clarki.</title>
        <authorList>
            <person name="Eastman K.E."/>
            <person name="Pendleton A.L."/>
            <person name="Shaikh M.A."/>
            <person name="Suttiyut T."/>
            <person name="Ogas R."/>
            <person name="Tomko P."/>
            <person name="Gavelis G."/>
            <person name="Widhalm J.R."/>
            <person name="Wisecaver J.H."/>
        </authorList>
    </citation>
    <scope>NUCLEOTIDE SEQUENCE</scope>
    <source>
        <strain evidence="3">ECLA1</strain>
    </source>
</reference>
<feature type="chain" id="PRO_5042065377" description="Transmembrane protein" evidence="2">
    <location>
        <begin position="19"/>
        <end position="1361"/>
    </location>
</feature>
<evidence type="ECO:0000313" key="3">
    <source>
        <dbReference type="EMBL" id="KAK3701931.1"/>
    </source>
</evidence>
<feature type="compositionally biased region" description="Basic residues" evidence="1">
    <location>
        <begin position="686"/>
        <end position="695"/>
    </location>
</feature>
<feature type="compositionally biased region" description="Basic and acidic residues" evidence="1">
    <location>
        <begin position="1214"/>
        <end position="1231"/>
    </location>
</feature>
<feature type="compositionally biased region" description="Polar residues" evidence="1">
    <location>
        <begin position="736"/>
        <end position="767"/>
    </location>
</feature>
<keyword evidence="4" id="KW-1185">Reference proteome</keyword>
<comment type="caution">
    <text evidence="3">The sequence shown here is derived from an EMBL/GenBank/DDBJ whole genome shotgun (WGS) entry which is preliminary data.</text>
</comment>
<keyword evidence="2" id="KW-0732">Signal</keyword>
<gene>
    <name evidence="3" type="ORF">RRG08_049814</name>
</gene>
<organism evidence="3 4">
    <name type="scientific">Elysia crispata</name>
    <name type="common">lettuce slug</name>
    <dbReference type="NCBI Taxonomy" id="231223"/>
    <lineage>
        <taxon>Eukaryota</taxon>
        <taxon>Metazoa</taxon>
        <taxon>Spiralia</taxon>
        <taxon>Lophotrochozoa</taxon>
        <taxon>Mollusca</taxon>
        <taxon>Gastropoda</taxon>
        <taxon>Heterobranchia</taxon>
        <taxon>Euthyneura</taxon>
        <taxon>Panpulmonata</taxon>
        <taxon>Sacoglossa</taxon>
        <taxon>Placobranchoidea</taxon>
        <taxon>Plakobranchidae</taxon>
        <taxon>Elysia</taxon>
    </lineage>
</organism>
<feature type="region of interest" description="Disordered" evidence="1">
    <location>
        <begin position="525"/>
        <end position="559"/>
    </location>
</feature>